<comment type="catalytic activity">
    <reaction evidence="7">
        <text>a peptidoglycan chain = a peptidoglycan chain with N-acetyl-1,6-anhydromuramyl-[peptide] at the reducing end + a peptidoglycan chain with N-acetylglucosamine at the non-reducing end.</text>
        <dbReference type="EC" id="4.2.2.29"/>
    </reaction>
</comment>
<evidence type="ECO:0000313" key="8">
    <source>
        <dbReference type="EMBL" id="NBH61175.1"/>
    </source>
</evidence>
<evidence type="ECO:0000256" key="3">
    <source>
        <dbReference type="ARBA" id="ARBA00022989"/>
    </source>
</evidence>
<dbReference type="EMBL" id="QXWK01000009">
    <property type="protein sequence ID" value="NBH61175.1"/>
    <property type="molecule type" value="Genomic_DNA"/>
</dbReference>
<comment type="function">
    <text evidence="7">Functions as a peptidoglycan terminase that cleaves nascent peptidoglycan strands endolytically to terminate their elongation.</text>
</comment>
<evidence type="ECO:0000256" key="1">
    <source>
        <dbReference type="ARBA" id="ARBA00022475"/>
    </source>
</evidence>
<dbReference type="InterPro" id="IPR003770">
    <property type="entry name" value="MLTG-like"/>
</dbReference>
<dbReference type="Pfam" id="PF02618">
    <property type="entry name" value="YceG"/>
    <property type="match status" value="1"/>
</dbReference>
<keyword evidence="2 7" id="KW-0812">Transmembrane</keyword>
<dbReference type="Proteomes" id="UP000446866">
    <property type="component" value="Unassembled WGS sequence"/>
</dbReference>
<keyword evidence="3 7" id="KW-1133">Transmembrane helix</keyword>
<organism evidence="8 9">
    <name type="scientific">Anaerotruncus colihominis</name>
    <dbReference type="NCBI Taxonomy" id="169435"/>
    <lineage>
        <taxon>Bacteria</taxon>
        <taxon>Bacillati</taxon>
        <taxon>Bacillota</taxon>
        <taxon>Clostridia</taxon>
        <taxon>Eubacteriales</taxon>
        <taxon>Oscillospiraceae</taxon>
        <taxon>Anaerotruncus</taxon>
    </lineage>
</organism>
<feature type="transmembrane region" description="Helical" evidence="7">
    <location>
        <begin position="7"/>
        <end position="26"/>
    </location>
</feature>
<evidence type="ECO:0000313" key="9">
    <source>
        <dbReference type="Proteomes" id="UP000446866"/>
    </source>
</evidence>
<dbReference type="Gene3D" id="3.30.1490.480">
    <property type="entry name" value="Endolytic murein transglycosylase"/>
    <property type="match status" value="1"/>
</dbReference>
<dbReference type="AlphaFoldDB" id="A0A845QJH0"/>
<evidence type="ECO:0000256" key="7">
    <source>
        <dbReference type="HAMAP-Rule" id="MF_02065"/>
    </source>
</evidence>
<comment type="subcellular location">
    <subcellularLocation>
        <location evidence="7">Cell membrane</location>
        <topology evidence="7">Single-pass membrane protein</topology>
    </subcellularLocation>
</comment>
<dbReference type="EC" id="4.2.2.29" evidence="7"/>
<gene>
    <name evidence="7 8" type="primary">mltG</name>
    <name evidence="8" type="ORF">D0435_05855</name>
</gene>
<dbReference type="GO" id="GO:0071555">
    <property type="term" value="P:cell wall organization"/>
    <property type="evidence" value="ECO:0007669"/>
    <property type="project" value="UniProtKB-KW"/>
</dbReference>
<evidence type="ECO:0000256" key="5">
    <source>
        <dbReference type="ARBA" id="ARBA00023239"/>
    </source>
</evidence>
<keyword evidence="6 7" id="KW-0961">Cell wall biogenesis/degradation</keyword>
<comment type="similarity">
    <text evidence="7">Belongs to the transglycosylase MltG family.</text>
</comment>
<dbReference type="RefSeq" id="WP_160201451.1">
    <property type="nucleotide sequence ID" value="NZ_QXWK01000009.1"/>
</dbReference>
<dbReference type="HAMAP" id="MF_02065">
    <property type="entry name" value="MltG"/>
    <property type="match status" value="1"/>
</dbReference>
<evidence type="ECO:0000256" key="2">
    <source>
        <dbReference type="ARBA" id="ARBA00022692"/>
    </source>
</evidence>
<protein>
    <recommendedName>
        <fullName evidence="7">Endolytic murein transglycosylase</fullName>
        <ecNumber evidence="7">4.2.2.29</ecNumber>
    </recommendedName>
    <alternativeName>
        <fullName evidence="7">Peptidoglycan lytic transglycosylase</fullName>
    </alternativeName>
    <alternativeName>
        <fullName evidence="7">Peptidoglycan polymerization terminase</fullName>
    </alternativeName>
</protein>
<dbReference type="PANTHER" id="PTHR30518:SF2">
    <property type="entry name" value="ENDOLYTIC MUREIN TRANSGLYCOSYLASE"/>
    <property type="match status" value="1"/>
</dbReference>
<evidence type="ECO:0000256" key="4">
    <source>
        <dbReference type="ARBA" id="ARBA00023136"/>
    </source>
</evidence>
<keyword evidence="9" id="KW-1185">Reference proteome</keyword>
<dbReference type="GO" id="GO:0009252">
    <property type="term" value="P:peptidoglycan biosynthetic process"/>
    <property type="evidence" value="ECO:0007669"/>
    <property type="project" value="UniProtKB-UniRule"/>
</dbReference>
<dbReference type="Gene3D" id="3.30.160.60">
    <property type="entry name" value="Classic Zinc Finger"/>
    <property type="match status" value="1"/>
</dbReference>
<dbReference type="GO" id="GO:0008932">
    <property type="term" value="F:lytic endotransglycosylase activity"/>
    <property type="evidence" value="ECO:0007669"/>
    <property type="project" value="UniProtKB-UniRule"/>
</dbReference>
<keyword evidence="4 7" id="KW-0472">Membrane</keyword>
<proteinExistence type="inferred from homology"/>
<keyword evidence="5 7" id="KW-0456">Lyase</keyword>
<comment type="caution">
    <text evidence="8">The sequence shown here is derived from an EMBL/GenBank/DDBJ whole genome shotgun (WGS) entry which is preliminary data.</text>
</comment>
<sequence length="348" mass="39006">MKKSKIIIIAIAVVLIVIAAAGYLFYQNGLNAAKPGDTEPVTVSIPSGSGASAIVEILDENGLIKNKTCAKIHVRIAGYDSLQANTYIFNKSMNLLEIMDAINTGNFAYLSKNAFTVIEGATVPQAAEAMAEGLPFTAEEVLKKWNSKKYLRQLIEKYWFLTDEILQSGIMFPLEGYIYPETYFVSDENPSIEQVTEMILDKTEEELTARKGAITEMGMTVHEFLALTSIVENESLFEKDRPIIAGVFVNRLAKDMTLQSDITVLYALQEKRVDVTYEDLEVDSKYNTYKYAGLPVGPVCSPSAPAMDDLLNYEKSDYLYFFATEDGKVLYSKTLEEHNKVVRENMWY</sequence>
<evidence type="ECO:0000256" key="6">
    <source>
        <dbReference type="ARBA" id="ARBA00023316"/>
    </source>
</evidence>
<name>A0A845QJH0_9FIRM</name>
<dbReference type="PANTHER" id="PTHR30518">
    <property type="entry name" value="ENDOLYTIC MUREIN TRANSGLYCOSYLASE"/>
    <property type="match status" value="1"/>
</dbReference>
<reference evidence="8 9" key="1">
    <citation type="submission" date="2018-08" db="EMBL/GenBank/DDBJ databases">
        <title>Murine metabolic-syndrome-specific gut microbial biobank.</title>
        <authorList>
            <person name="Liu C."/>
        </authorList>
    </citation>
    <scope>NUCLEOTIDE SEQUENCE [LARGE SCALE GENOMIC DNA]</scope>
    <source>
        <strain evidence="8 9">28</strain>
    </source>
</reference>
<feature type="site" description="Important for catalytic activity" evidence="7">
    <location>
        <position position="234"/>
    </location>
</feature>
<accession>A0A845QJH0</accession>
<dbReference type="GO" id="GO:0005886">
    <property type="term" value="C:plasma membrane"/>
    <property type="evidence" value="ECO:0007669"/>
    <property type="project" value="UniProtKB-SubCell"/>
</dbReference>
<dbReference type="NCBIfam" id="TIGR00247">
    <property type="entry name" value="endolytic transglycosylase MltG"/>
    <property type="match status" value="1"/>
</dbReference>
<keyword evidence="1 7" id="KW-1003">Cell membrane</keyword>